<reference evidence="2 3" key="1">
    <citation type="submission" date="2016-03" db="EMBL/GenBank/DDBJ databases">
        <title>Draft Genome Sequence of the Strain BR 10245 (Bradyrhizobium sp.) isolated from nodules of Centrolobium paraense.</title>
        <authorList>
            <person name="Simoes-Araujo J.L.Sr."/>
            <person name="Barauna A.C."/>
            <person name="Silva K."/>
            <person name="Zilli J.E."/>
        </authorList>
    </citation>
    <scope>NUCLEOTIDE SEQUENCE [LARGE SCALE GENOMIC DNA]</scope>
    <source>
        <strain evidence="2 3">BR 10245</strain>
    </source>
</reference>
<name>A0A176Y887_9BRAD</name>
<dbReference type="EMBL" id="LUUB01000125">
    <property type="protein sequence ID" value="OAE97352.1"/>
    <property type="molecule type" value="Genomic_DNA"/>
</dbReference>
<evidence type="ECO:0000313" key="2">
    <source>
        <dbReference type="EMBL" id="OAE97352.1"/>
    </source>
</evidence>
<keyword evidence="3" id="KW-1185">Reference proteome</keyword>
<keyword evidence="1" id="KW-0812">Transmembrane</keyword>
<accession>A0A176Y887</accession>
<proteinExistence type="predicted"/>
<keyword evidence="1" id="KW-1133">Transmembrane helix</keyword>
<gene>
    <name evidence="2" type="ORF">AYJ54_35210</name>
</gene>
<evidence type="ECO:0000313" key="3">
    <source>
        <dbReference type="Proteomes" id="UP000076959"/>
    </source>
</evidence>
<dbReference type="AlphaFoldDB" id="A0A176Y887"/>
<evidence type="ECO:0000256" key="1">
    <source>
        <dbReference type="SAM" id="Phobius"/>
    </source>
</evidence>
<feature type="transmembrane region" description="Helical" evidence="1">
    <location>
        <begin position="12"/>
        <end position="36"/>
    </location>
</feature>
<keyword evidence="1" id="KW-0472">Membrane</keyword>
<dbReference type="Proteomes" id="UP000076959">
    <property type="component" value="Unassembled WGS sequence"/>
</dbReference>
<sequence>MMHGSSAGSCPWIQVFGAPILIAVATSIGLLAALLWGDVGTYISWVTVGAPVLVTVGVWVRPRAKKAEHFGQTTHGR</sequence>
<comment type="caution">
    <text evidence="2">The sequence shown here is derived from an EMBL/GenBank/DDBJ whole genome shotgun (WGS) entry which is preliminary data.</text>
</comment>
<feature type="transmembrane region" description="Helical" evidence="1">
    <location>
        <begin position="42"/>
        <end position="60"/>
    </location>
</feature>
<protein>
    <submittedName>
        <fullName evidence="2">Uncharacterized protein</fullName>
    </submittedName>
</protein>
<organism evidence="2 3">
    <name type="scientific">Bradyrhizobium centrolobii</name>
    <dbReference type="NCBI Taxonomy" id="1505087"/>
    <lineage>
        <taxon>Bacteria</taxon>
        <taxon>Pseudomonadati</taxon>
        <taxon>Pseudomonadota</taxon>
        <taxon>Alphaproteobacteria</taxon>
        <taxon>Hyphomicrobiales</taxon>
        <taxon>Nitrobacteraceae</taxon>
        <taxon>Bradyrhizobium</taxon>
    </lineage>
</organism>
<dbReference type="STRING" id="1505087.AYJ54_35210"/>